<dbReference type="InParanoid" id="M4B2X0"/>
<keyword evidence="2" id="KW-1185">Reference proteome</keyword>
<dbReference type="EnsemblProtists" id="HpaT800618">
    <property type="protein sequence ID" value="HpaP800618"/>
    <property type="gene ID" value="HpaG800618"/>
</dbReference>
<dbReference type="HOGENOM" id="CLU_2676340_0_0_1"/>
<dbReference type="VEuPathDB" id="FungiDB:HpaG800618"/>
<protein>
    <submittedName>
        <fullName evidence="1">Uncharacterized protein</fullName>
    </submittedName>
</protein>
<accession>M4B2X0</accession>
<dbReference type="Proteomes" id="UP000011713">
    <property type="component" value="Unassembled WGS sequence"/>
</dbReference>
<sequence length="75" mass="8658">MAATEHKFCIDLLNIGILIKKKGEKWDLNQGCIRPEKRHTKQTSECGHFAKPIGHFKNPLLTFLIGQKVKLYRLL</sequence>
<organism evidence="1 2">
    <name type="scientific">Hyaloperonospora arabidopsidis (strain Emoy2)</name>
    <name type="common">Downy mildew agent</name>
    <name type="synonym">Peronospora arabidopsidis</name>
    <dbReference type="NCBI Taxonomy" id="559515"/>
    <lineage>
        <taxon>Eukaryota</taxon>
        <taxon>Sar</taxon>
        <taxon>Stramenopiles</taxon>
        <taxon>Oomycota</taxon>
        <taxon>Peronosporomycetes</taxon>
        <taxon>Peronosporales</taxon>
        <taxon>Peronosporaceae</taxon>
        <taxon>Hyaloperonospora</taxon>
    </lineage>
</organism>
<evidence type="ECO:0000313" key="2">
    <source>
        <dbReference type="Proteomes" id="UP000011713"/>
    </source>
</evidence>
<dbReference type="AlphaFoldDB" id="M4B2X0"/>
<name>M4B2X0_HYAAE</name>
<proteinExistence type="predicted"/>
<evidence type="ECO:0000313" key="1">
    <source>
        <dbReference type="EnsemblProtists" id="HpaP800618"/>
    </source>
</evidence>
<reference evidence="2" key="1">
    <citation type="journal article" date="2010" name="Science">
        <title>Signatures of adaptation to obligate biotrophy in the Hyaloperonospora arabidopsidis genome.</title>
        <authorList>
            <person name="Baxter L."/>
            <person name="Tripathy S."/>
            <person name="Ishaque N."/>
            <person name="Boot N."/>
            <person name="Cabral A."/>
            <person name="Kemen E."/>
            <person name="Thines M."/>
            <person name="Ah-Fong A."/>
            <person name="Anderson R."/>
            <person name="Badejoko W."/>
            <person name="Bittner-Eddy P."/>
            <person name="Boore J.L."/>
            <person name="Chibucos M.C."/>
            <person name="Coates M."/>
            <person name="Dehal P."/>
            <person name="Delehaunty K."/>
            <person name="Dong S."/>
            <person name="Downton P."/>
            <person name="Dumas B."/>
            <person name="Fabro G."/>
            <person name="Fronick C."/>
            <person name="Fuerstenberg S.I."/>
            <person name="Fulton L."/>
            <person name="Gaulin E."/>
            <person name="Govers F."/>
            <person name="Hughes L."/>
            <person name="Humphray S."/>
            <person name="Jiang R.H."/>
            <person name="Judelson H."/>
            <person name="Kamoun S."/>
            <person name="Kyung K."/>
            <person name="Meijer H."/>
            <person name="Minx P."/>
            <person name="Morris P."/>
            <person name="Nelson J."/>
            <person name="Phuntumart V."/>
            <person name="Qutob D."/>
            <person name="Rehmany A."/>
            <person name="Rougon-Cardoso A."/>
            <person name="Ryden P."/>
            <person name="Torto-Alalibo T."/>
            <person name="Studholme D."/>
            <person name="Wang Y."/>
            <person name="Win J."/>
            <person name="Wood J."/>
            <person name="Clifton S.W."/>
            <person name="Rogers J."/>
            <person name="Van den Ackerveken G."/>
            <person name="Jones J.D."/>
            <person name="McDowell J.M."/>
            <person name="Beynon J."/>
            <person name="Tyler B.M."/>
        </authorList>
    </citation>
    <scope>NUCLEOTIDE SEQUENCE [LARGE SCALE GENOMIC DNA]</scope>
    <source>
        <strain evidence="2">Emoy2</strain>
    </source>
</reference>
<dbReference type="EMBL" id="JH598094">
    <property type="status" value="NOT_ANNOTATED_CDS"/>
    <property type="molecule type" value="Genomic_DNA"/>
</dbReference>
<reference evidence="1" key="2">
    <citation type="submission" date="2015-06" db="UniProtKB">
        <authorList>
            <consortium name="EnsemblProtists"/>
        </authorList>
    </citation>
    <scope>IDENTIFICATION</scope>
    <source>
        <strain evidence="1">Emoy2</strain>
    </source>
</reference>